<comment type="catalytic activity">
    <reaction evidence="2">
        <text>GTP + ATP = guanosine 3'-diphosphate 5'-triphosphate + AMP</text>
        <dbReference type="Rhea" id="RHEA:22088"/>
        <dbReference type="ChEBI" id="CHEBI:30616"/>
        <dbReference type="ChEBI" id="CHEBI:37565"/>
        <dbReference type="ChEBI" id="CHEBI:142410"/>
        <dbReference type="ChEBI" id="CHEBI:456215"/>
        <dbReference type="EC" id="2.7.6.5"/>
    </reaction>
</comment>
<name>A0A1M7RFV1_9ACTN</name>
<dbReference type="InterPro" id="IPR007685">
    <property type="entry name" value="RelA_SpoT"/>
</dbReference>
<dbReference type="STRING" id="134849.SAMN05443668_11188"/>
<feature type="compositionally biased region" description="Low complexity" evidence="4">
    <location>
        <begin position="14"/>
        <end position="33"/>
    </location>
</feature>
<feature type="region of interest" description="Disordered" evidence="4">
    <location>
        <begin position="639"/>
        <end position="662"/>
    </location>
</feature>
<feature type="domain" description="ACT" evidence="5">
    <location>
        <begin position="734"/>
        <end position="808"/>
    </location>
</feature>
<dbReference type="InterPro" id="IPR003607">
    <property type="entry name" value="HD/PDEase_dom"/>
</dbReference>
<dbReference type="FunFam" id="3.10.20.30:FF:000002">
    <property type="entry name" value="GTP pyrophosphokinase (RelA/SpoT)"/>
    <property type="match status" value="1"/>
</dbReference>
<dbReference type="PROSITE" id="PS51831">
    <property type="entry name" value="HD"/>
    <property type="match status" value="1"/>
</dbReference>
<dbReference type="GO" id="GO:0005886">
    <property type="term" value="C:plasma membrane"/>
    <property type="evidence" value="ECO:0007669"/>
    <property type="project" value="TreeGrafter"/>
</dbReference>
<comment type="similarity">
    <text evidence="3">Belongs to the relA/spoT family.</text>
</comment>
<dbReference type="InterPro" id="IPR043519">
    <property type="entry name" value="NT_sf"/>
</dbReference>
<dbReference type="FunFam" id="3.30.460.10:FF:000001">
    <property type="entry name" value="GTP pyrophosphokinase RelA"/>
    <property type="match status" value="1"/>
</dbReference>
<feature type="domain" description="HD" evidence="6">
    <location>
        <begin position="127"/>
        <end position="224"/>
    </location>
</feature>
<dbReference type="SUPFAM" id="SSF55021">
    <property type="entry name" value="ACT-like"/>
    <property type="match status" value="1"/>
</dbReference>
<dbReference type="SUPFAM" id="SSF109604">
    <property type="entry name" value="HD-domain/PDEase-like"/>
    <property type="match status" value="1"/>
</dbReference>
<evidence type="ECO:0000259" key="6">
    <source>
        <dbReference type="PROSITE" id="PS51831"/>
    </source>
</evidence>
<comment type="pathway">
    <text evidence="1">Purine metabolism; ppGpp biosynthesis; ppGpp from GTP: step 1/2.</text>
</comment>
<dbReference type="CDD" id="cd00077">
    <property type="entry name" value="HDc"/>
    <property type="match status" value="1"/>
</dbReference>
<dbReference type="CDD" id="cd05399">
    <property type="entry name" value="NT_Rel-Spo_like"/>
    <property type="match status" value="1"/>
</dbReference>
<dbReference type="Gene3D" id="1.10.3210.10">
    <property type="entry name" value="Hypothetical protein af1432"/>
    <property type="match status" value="1"/>
</dbReference>
<dbReference type="InterPro" id="IPR006674">
    <property type="entry name" value="HD_domain"/>
</dbReference>
<gene>
    <name evidence="8" type="ORF">SAMN05443668_11188</name>
</gene>
<dbReference type="InterPro" id="IPR045865">
    <property type="entry name" value="ACT-like_dom_sf"/>
</dbReference>
<dbReference type="PROSITE" id="PS51880">
    <property type="entry name" value="TGS"/>
    <property type="match status" value="1"/>
</dbReference>
<dbReference type="InterPro" id="IPR045600">
    <property type="entry name" value="RelA/SpoT_AH_RIS"/>
</dbReference>
<dbReference type="GO" id="GO:0016301">
    <property type="term" value="F:kinase activity"/>
    <property type="evidence" value="ECO:0007669"/>
    <property type="project" value="UniProtKB-KW"/>
</dbReference>
<protein>
    <submittedName>
        <fullName evidence="8">GTP pyrophosphokinase</fullName>
    </submittedName>
</protein>
<dbReference type="Pfam" id="PF02824">
    <property type="entry name" value="TGS"/>
    <property type="match status" value="1"/>
</dbReference>
<accession>A0A1M7RFV1</accession>
<dbReference type="CDD" id="cd04876">
    <property type="entry name" value="ACT_RelA-SpoT"/>
    <property type="match status" value="1"/>
</dbReference>
<organism evidence="8 9">
    <name type="scientific">Cryptosporangium aurantiacum</name>
    <dbReference type="NCBI Taxonomy" id="134849"/>
    <lineage>
        <taxon>Bacteria</taxon>
        <taxon>Bacillati</taxon>
        <taxon>Actinomycetota</taxon>
        <taxon>Actinomycetes</taxon>
        <taxon>Cryptosporangiales</taxon>
        <taxon>Cryptosporangiaceae</taxon>
        <taxon>Cryptosporangium</taxon>
    </lineage>
</organism>
<reference evidence="8 9" key="1">
    <citation type="submission" date="2016-11" db="EMBL/GenBank/DDBJ databases">
        <authorList>
            <person name="Jaros S."/>
            <person name="Januszkiewicz K."/>
            <person name="Wedrychowicz H."/>
        </authorList>
    </citation>
    <scope>NUCLEOTIDE SEQUENCE [LARGE SCALE GENOMIC DNA]</scope>
    <source>
        <strain evidence="8 9">DSM 46144</strain>
    </source>
</reference>
<dbReference type="GO" id="GO:0015970">
    <property type="term" value="P:guanosine tetraphosphate biosynthetic process"/>
    <property type="evidence" value="ECO:0007669"/>
    <property type="project" value="UniProtKB-UniPathway"/>
</dbReference>
<evidence type="ECO:0000256" key="4">
    <source>
        <dbReference type="SAM" id="MobiDB-lite"/>
    </source>
</evidence>
<dbReference type="Gene3D" id="3.30.460.10">
    <property type="entry name" value="Beta Polymerase, domain 2"/>
    <property type="match status" value="1"/>
</dbReference>
<dbReference type="InterPro" id="IPR004095">
    <property type="entry name" value="TGS"/>
</dbReference>
<evidence type="ECO:0000256" key="2">
    <source>
        <dbReference type="ARBA" id="ARBA00048244"/>
    </source>
</evidence>
<dbReference type="InterPro" id="IPR002912">
    <property type="entry name" value="ACT_dom"/>
</dbReference>
<dbReference type="SUPFAM" id="SSF81301">
    <property type="entry name" value="Nucleotidyltransferase"/>
    <property type="match status" value="1"/>
</dbReference>
<evidence type="ECO:0000256" key="3">
    <source>
        <dbReference type="RuleBase" id="RU003847"/>
    </source>
</evidence>
<dbReference type="NCBIfam" id="TIGR00691">
    <property type="entry name" value="spoT_relA"/>
    <property type="match status" value="1"/>
</dbReference>
<dbReference type="Gene3D" id="3.30.70.260">
    <property type="match status" value="1"/>
</dbReference>
<dbReference type="PANTHER" id="PTHR21262">
    <property type="entry name" value="GUANOSINE-3',5'-BIS DIPHOSPHATE 3'-PYROPHOSPHOHYDROLASE"/>
    <property type="match status" value="1"/>
</dbReference>
<dbReference type="InterPro" id="IPR012675">
    <property type="entry name" value="Beta-grasp_dom_sf"/>
</dbReference>
<evidence type="ECO:0000313" key="8">
    <source>
        <dbReference type="EMBL" id="SHN45052.1"/>
    </source>
</evidence>
<dbReference type="CDD" id="cd01668">
    <property type="entry name" value="TGS_RSH"/>
    <property type="match status" value="1"/>
</dbReference>
<dbReference type="InterPro" id="IPR033655">
    <property type="entry name" value="TGS_RelA/SpoT"/>
</dbReference>
<dbReference type="Proteomes" id="UP000184440">
    <property type="component" value="Unassembled WGS sequence"/>
</dbReference>
<keyword evidence="9" id="KW-1185">Reference proteome</keyword>
<sequence>MSDVAPTVAGGQRDPLPAGDTPDPAAPVVARAAGDGGADGALPHADSVAGNGADPVGTGAPTGRRVRAALARFSTPSWQGAVNVVLEPLVATHRSAHPKADVRLLQKAYDVAEQFHRGQLRKSGDPYITHPLAVATILAELGMDTTTLVAALLHDTVEDTGYTLEQLHADFGGEVAHLVDGVTKLDKVQFGDAAEAETIRKMVVAMARDPRVLVIKLADRLHNMRTLRFLPRHKQEKKARETLDVLAPLAHRLGMNTVKWELEDLAFMTLYPKRYEEIARLVQEHSPARDRGLAEVTNQVQNDLKNAKIRATVVGRPKHYYSIYQKMIVRGRDFADIYDLVGVRVLVDSVRDCYAALGVIHASWQPVPGRFKDYIAMPKFNMYQSLHTTVIGPEGKPIELQIRTLAMHRTAEYGIAAHWKYKETKGAEVAGPPATVDDMAWLRQLLDWQREASDPGEFLEALRFDLGGQEVYVFTPKGDVVALTKDSTPVDFAYAVHTEVGHRCIGARVNGKLVPLESTLNNGDTVDIFTSKSENAGPSQDWLSFVKSPRARTKIRQYFAKERREDAIESGKDALQRVMRKQGLPLQRLLGGDALLTIARDLHLSDISALYAAVGENQVSAQAVIQRVVASLGGAEGATEDLAETARPSRHRSRPAGPGDPGVIVSNAGDDVWVKLAKCCTPVPGDAILGFVTRSGMISVHRDDCTNASDLKRQDERLVEVSWAPTAGSTFLVAIQVEALDRHRLLSDVTKVLSDEKVNILSATVSTTRDRVAVSKFTFEMADPKHLGHLLRVVRRVEGVYDAYRVTSG</sequence>
<evidence type="ECO:0000313" key="9">
    <source>
        <dbReference type="Proteomes" id="UP000184440"/>
    </source>
</evidence>
<dbReference type="SMART" id="SM00954">
    <property type="entry name" value="RelA_SpoT"/>
    <property type="match status" value="1"/>
</dbReference>
<dbReference type="InterPro" id="IPR004811">
    <property type="entry name" value="RelA/Spo_fam"/>
</dbReference>
<keyword evidence="8" id="KW-0418">Kinase</keyword>
<dbReference type="Pfam" id="PF04607">
    <property type="entry name" value="RelA_SpoT"/>
    <property type="match status" value="1"/>
</dbReference>
<dbReference type="Pfam" id="PF13328">
    <property type="entry name" value="HD_4"/>
    <property type="match status" value="1"/>
</dbReference>
<dbReference type="GO" id="GO:0008728">
    <property type="term" value="F:GTP diphosphokinase activity"/>
    <property type="evidence" value="ECO:0007669"/>
    <property type="project" value="UniProtKB-EC"/>
</dbReference>
<feature type="region of interest" description="Disordered" evidence="4">
    <location>
        <begin position="1"/>
        <end position="61"/>
    </location>
</feature>
<dbReference type="UniPathway" id="UPA00908">
    <property type="reaction ID" value="UER00884"/>
</dbReference>
<proteinExistence type="inferred from homology"/>
<keyword evidence="8" id="KW-0808">Transferase</keyword>
<comment type="function">
    <text evidence="3">In eubacteria ppGpp (guanosine 3'-diphosphate 5'-diphosphate) is a mediator of the stringent response that coordinates a variety of cellular activities in response to changes in nutritional abundance.</text>
</comment>
<dbReference type="SMART" id="SM00471">
    <property type="entry name" value="HDc"/>
    <property type="match status" value="1"/>
</dbReference>
<evidence type="ECO:0000259" key="5">
    <source>
        <dbReference type="PROSITE" id="PS51671"/>
    </source>
</evidence>
<dbReference type="Pfam" id="PF13291">
    <property type="entry name" value="ACT_4"/>
    <property type="match status" value="1"/>
</dbReference>
<dbReference type="Pfam" id="PF19296">
    <property type="entry name" value="RelA_AH_RIS"/>
    <property type="match status" value="1"/>
</dbReference>
<dbReference type="PROSITE" id="PS51671">
    <property type="entry name" value="ACT"/>
    <property type="match status" value="1"/>
</dbReference>
<dbReference type="AlphaFoldDB" id="A0A1M7RFV1"/>
<dbReference type="EMBL" id="FRCS01000011">
    <property type="protein sequence ID" value="SHN45052.1"/>
    <property type="molecule type" value="Genomic_DNA"/>
</dbReference>
<dbReference type="PANTHER" id="PTHR21262:SF31">
    <property type="entry name" value="GTP PYROPHOSPHOKINASE"/>
    <property type="match status" value="1"/>
</dbReference>
<dbReference type="InterPro" id="IPR012676">
    <property type="entry name" value="TGS-like"/>
</dbReference>
<dbReference type="FunFam" id="1.10.3210.10:FF:000001">
    <property type="entry name" value="GTP pyrophosphokinase RelA"/>
    <property type="match status" value="1"/>
</dbReference>
<dbReference type="OrthoDB" id="9805041at2"/>
<dbReference type="SUPFAM" id="SSF81271">
    <property type="entry name" value="TGS-like"/>
    <property type="match status" value="1"/>
</dbReference>
<dbReference type="Gene3D" id="3.10.20.30">
    <property type="match status" value="1"/>
</dbReference>
<evidence type="ECO:0000256" key="1">
    <source>
        <dbReference type="ARBA" id="ARBA00004976"/>
    </source>
</evidence>
<feature type="domain" description="TGS" evidence="7">
    <location>
        <begin position="469"/>
        <end position="530"/>
    </location>
</feature>
<evidence type="ECO:0000259" key="7">
    <source>
        <dbReference type="PROSITE" id="PS51880"/>
    </source>
</evidence>